<protein>
    <submittedName>
        <fullName evidence="3">Uncharacterized protein</fullName>
    </submittedName>
</protein>
<evidence type="ECO:0000313" key="4">
    <source>
        <dbReference type="Proteomes" id="UP000054937"/>
    </source>
</evidence>
<dbReference type="InParanoid" id="A0A0V0R5K4"/>
<dbReference type="Proteomes" id="UP000054937">
    <property type="component" value="Unassembled WGS sequence"/>
</dbReference>
<name>A0A0V0R5K4_PSEPJ</name>
<sequence length="238" mass="27259">MYHSAIKNEDKKEQEKENQESFLSQDYENQAQGFSQPPPRTTENSTNNNNTPGQSQIDLSMVPKDMMIFQSAEKFLEIFITNIKITNQNATDIDIQQNTRIQEIILEQKSTRLMTFLLVGGTILFWIVYAIIFGEMFRDFSQGFAKFLIITGFIAWLLTGLIVIYSSYNITAQYLKIAFLAVGGIILFEFIGFCIIAGKISGGYIFFMIFLCFGILPANGYGLFKLVQKIEYINSRWM</sequence>
<evidence type="ECO:0000256" key="2">
    <source>
        <dbReference type="SAM" id="Phobius"/>
    </source>
</evidence>
<gene>
    <name evidence="3" type="ORF">PPERSA_02628</name>
</gene>
<evidence type="ECO:0000313" key="3">
    <source>
        <dbReference type="EMBL" id="KRX09756.1"/>
    </source>
</evidence>
<keyword evidence="2" id="KW-0812">Transmembrane</keyword>
<proteinExistence type="predicted"/>
<keyword evidence="2" id="KW-0472">Membrane</keyword>
<feature type="transmembrane region" description="Helical" evidence="2">
    <location>
        <begin position="204"/>
        <end position="224"/>
    </location>
</feature>
<dbReference type="EMBL" id="LDAU01000044">
    <property type="protein sequence ID" value="KRX09756.1"/>
    <property type="molecule type" value="Genomic_DNA"/>
</dbReference>
<feature type="transmembrane region" description="Helical" evidence="2">
    <location>
        <begin position="113"/>
        <end position="132"/>
    </location>
</feature>
<dbReference type="AlphaFoldDB" id="A0A0V0R5K4"/>
<feature type="transmembrane region" description="Helical" evidence="2">
    <location>
        <begin position="177"/>
        <end position="198"/>
    </location>
</feature>
<feature type="compositionally biased region" description="Low complexity" evidence="1">
    <location>
        <begin position="41"/>
        <end position="52"/>
    </location>
</feature>
<comment type="caution">
    <text evidence="3">The sequence shown here is derived from an EMBL/GenBank/DDBJ whole genome shotgun (WGS) entry which is preliminary data.</text>
</comment>
<organism evidence="3 4">
    <name type="scientific">Pseudocohnilembus persalinus</name>
    <name type="common">Ciliate</name>
    <dbReference type="NCBI Taxonomy" id="266149"/>
    <lineage>
        <taxon>Eukaryota</taxon>
        <taxon>Sar</taxon>
        <taxon>Alveolata</taxon>
        <taxon>Ciliophora</taxon>
        <taxon>Intramacronucleata</taxon>
        <taxon>Oligohymenophorea</taxon>
        <taxon>Scuticociliatia</taxon>
        <taxon>Philasterida</taxon>
        <taxon>Pseudocohnilembidae</taxon>
        <taxon>Pseudocohnilembus</taxon>
    </lineage>
</organism>
<feature type="compositionally biased region" description="Polar residues" evidence="1">
    <location>
        <begin position="21"/>
        <end position="35"/>
    </location>
</feature>
<feature type="region of interest" description="Disordered" evidence="1">
    <location>
        <begin position="1"/>
        <end position="56"/>
    </location>
</feature>
<accession>A0A0V0R5K4</accession>
<reference evidence="3 4" key="1">
    <citation type="journal article" date="2015" name="Sci. Rep.">
        <title>Genome of the facultative scuticociliatosis pathogen Pseudocohnilembus persalinus provides insight into its virulence through horizontal gene transfer.</title>
        <authorList>
            <person name="Xiong J."/>
            <person name="Wang G."/>
            <person name="Cheng J."/>
            <person name="Tian M."/>
            <person name="Pan X."/>
            <person name="Warren A."/>
            <person name="Jiang C."/>
            <person name="Yuan D."/>
            <person name="Miao W."/>
        </authorList>
    </citation>
    <scope>NUCLEOTIDE SEQUENCE [LARGE SCALE GENOMIC DNA]</scope>
    <source>
        <strain evidence="3">36N120E</strain>
    </source>
</reference>
<keyword evidence="4" id="KW-1185">Reference proteome</keyword>
<feature type="transmembrane region" description="Helical" evidence="2">
    <location>
        <begin position="144"/>
        <end position="165"/>
    </location>
</feature>
<feature type="compositionally biased region" description="Basic and acidic residues" evidence="1">
    <location>
        <begin position="1"/>
        <end position="19"/>
    </location>
</feature>
<evidence type="ECO:0000256" key="1">
    <source>
        <dbReference type="SAM" id="MobiDB-lite"/>
    </source>
</evidence>
<keyword evidence="2" id="KW-1133">Transmembrane helix</keyword>